<gene>
    <name evidence="1" type="ORF">BDR25DRAFT_357145</name>
</gene>
<sequence length="261" mass="28932">MIIFIMEKSKYLNIVSPHPLSRHGPIDVTYEQADCSVNRRSLNDIYTLSRATILASRDVMLAPSSLNLLKLDLAPHLFDFNSCPLGVFSSNHYRTRGIIIGQICPRLVVEQLLVHAGVGSNAKDTECFDKPWLSITAIEGYEAVVEQLLAHRDVDPGAEDTFRETSLFIDPISEDKISENIPLLLAETLEYKEIVAQLLAKASTESGGHSRVATELLAMNSVELSTSDNMCLVSLFFDTSLFDLAFLLQLALWSEPASFVN</sequence>
<proteinExistence type="predicted"/>
<comment type="caution">
    <text evidence="1">The sequence shown here is derived from an EMBL/GenBank/DDBJ whole genome shotgun (WGS) entry which is preliminary data.</text>
</comment>
<organism evidence="1 2">
    <name type="scientific">Lindgomyces ingoldianus</name>
    <dbReference type="NCBI Taxonomy" id="673940"/>
    <lineage>
        <taxon>Eukaryota</taxon>
        <taxon>Fungi</taxon>
        <taxon>Dikarya</taxon>
        <taxon>Ascomycota</taxon>
        <taxon>Pezizomycotina</taxon>
        <taxon>Dothideomycetes</taxon>
        <taxon>Pleosporomycetidae</taxon>
        <taxon>Pleosporales</taxon>
        <taxon>Lindgomycetaceae</taxon>
        <taxon>Lindgomyces</taxon>
    </lineage>
</organism>
<reference evidence="1" key="1">
    <citation type="journal article" date="2020" name="Stud. Mycol.">
        <title>101 Dothideomycetes genomes: a test case for predicting lifestyles and emergence of pathogens.</title>
        <authorList>
            <person name="Haridas S."/>
            <person name="Albert R."/>
            <person name="Binder M."/>
            <person name="Bloem J."/>
            <person name="Labutti K."/>
            <person name="Salamov A."/>
            <person name="Andreopoulos B."/>
            <person name="Baker S."/>
            <person name="Barry K."/>
            <person name="Bills G."/>
            <person name="Bluhm B."/>
            <person name="Cannon C."/>
            <person name="Castanera R."/>
            <person name="Culley D."/>
            <person name="Daum C."/>
            <person name="Ezra D."/>
            <person name="Gonzalez J."/>
            <person name="Henrissat B."/>
            <person name="Kuo A."/>
            <person name="Liang C."/>
            <person name="Lipzen A."/>
            <person name="Lutzoni F."/>
            <person name="Magnuson J."/>
            <person name="Mondo S."/>
            <person name="Nolan M."/>
            <person name="Ohm R."/>
            <person name="Pangilinan J."/>
            <person name="Park H.-J."/>
            <person name="Ramirez L."/>
            <person name="Alfaro M."/>
            <person name="Sun H."/>
            <person name="Tritt A."/>
            <person name="Yoshinaga Y."/>
            <person name="Zwiers L.-H."/>
            <person name="Turgeon B."/>
            <person name="Goodwin S."/>
            <person name="Spatafora J."/>
            <person name="Crous P."/>
            <person name="Grigoriev I."/>
        </authorList>
    </citation>
    <scope>NUCLEOTIDE SEQUENCE</scope>
    <source>
        <strain evidence="1">ATCC 200398</strain>
    </source>
</reference>
<dbReference type="EMBL" id="MU003514">
    <property type="protein sequence ID" value="KAF2468784.1"/>
    <property type="molecule type" value="Genomic_DNA"/>
</dbReference>
<name>A0ACB6QP30_9PLEO</name>
<evidence type="ECO:0000313" key="1">
    <source>
        <dbReference type="EMBL" id="KAF2468784.1"/>
    </source>
</evidence>
<protein>
    <submittedName>
        <fullName evidence="1">Uncharacterized protein</fullName>
    </submittedName>
</protein>
<keyword evidence="2" id="KW-1185">Reference proteome</keyword>
<dbReference type="Proteomes" id="UP000799755">
    <property type="component" value="Unassembled WGS sequence"/>
</dbReference>
<accession>A0ACB6QP30</accession>
<evidence type="ECO:0000313" key="2">
    <source>
        <dbReference type="Proteomes" id="UP000799755"/>
    </source>
</evidence>